<keyword evidence="1" id="KW-1133">Transmembrane helix</keyword>
<dbReference type="RefSeq" id="WP_345532796.1">
    <property type="nucleotide sequence ID" value="NZ_BAABLD010000008.1"/>
</dbReference>
<evidence type="ECO:0000313" key="3">
    <source>
        <dbReference type="Proteomes" id="UP001500547"/>
    </source>
</evidence>
<evidence type="ECO:0000256" key="1">
    <source>
        <dbReference type="SAM" id="Phobius"/>
    </source>
</evidence>
<accession>A0ABP9QNY6</accession>
<feature type="transmembrane region" description="Helical" evidence="1">
    <location>
        <begin position="80"/>
        <end position="101"/>
    </location>
</feature>
<keyword evidence="1" id="KW-0472">Membrane</keyword>
<name>A0ABP9QNY6_9RHOO</name>
<comment type="caution">
    <text evidence="2">The sequence shown here is derived from an EMBL/GenBank/DDBJ whole genome shotgun (WGS) entry which is preliminary data.</text>
</comment>
<gene>
    <name evidence="2" type="ORF">GCM10025770_20040</name>
</gene>
<evidence type="ECO:0000313" key="2">
    <source>
        <dbReference type="EMBL" id="GAA5165075.1"/>
    </source>
</evidence>
<protein>
    <recommendedName>
        <fullName evidence="4">Fluoride ion transporter CrcB</fullName>
    </recommendedName>
</protein>
<reference evidence="3" key="1">
    <citation type="journal article" date="2019" name="Int. J. Syst. Evol. Microbiol.">
        <title>The Global Catalogue of Microorganisms (GCM) 10K type strain sequencing project: providing services to taxonomists for standard genome sequencing and annotation.</title>
        <authorList>
            <consortium name="The Broad Institute Genomics Platform"/>
            <consortium name="The Broad Institute Genome Sequencing Center for Infectious Disease"/>
            <person name="Wu L."/>
            <person name="Ma J."/>
        </authorList>
    </citation>
    <scope>NUCLEOTIDE SEQUENCE [LARGE SCALE GENOMIC DNA]</scope>
    <source>
        <strain evidence="3">JCM 18715</strain>
    </source>
</reference>
<keyword evidence="3" id="KW-1185">Reference proteome</keyword>
<proteinExistence type="predicted"/>
<dbReference type="Proteomes" id="UP001500547">
    <property type="component" value="Unassembled WGS sequence"/>
</dbReference>
<dbReference type="EMBL" id="BAABLD010000008">
    <property type="protein sequence ID" value="GAA5165075.1"/>
    <property type="molecule type" value="Genomic_DNA"/>
</dbReference>
<sequence length="114" mass="11914">MAIATWIILGIVAGLMAHRRFHSSGQGIFMDIVLNPGVARNLALGVAGGVLGGWATNSVATSGHVVSTLANPLVSLLVNYAVNLLAAVFSANAVLGLYHLLARRDRHSREATKT</sequence>
<evidence type="ECO:0008006" key="4">
    <source>
        <dbReference type="Google" id="ProtNLM"/>
    </source>
</evidence>
<organism evidence="2 3">
    <name type="scientific">Viridibacterium curvum</name>
    <dbReference type="NCBI Taxonomy" id="1101404"/>
    <lineage>
        <taxon>Bacteria</taxon>
        <taxon>Pseudomonadati</taxon>
        <taxon>Pseudomonadota</taxon>
        <taxon>Betaproteobacteria</taxon>
        <taxon>Rhodocyclales</taxon>
        <taxon>Rhodocyclaceae</taxon>
        <taxon>Viridibacterium</taxon>
    </lineage>
</organism>
<keyword evidence="1" id="KW-0812">Transmembrane</keyword>